<dbReference type="SUPFAM" id="SSF56104">
    <property type="entry name" value="SAICAR synthase-like"/>
    <property type="match status" value="1"/>
</dbReference>
<evidence type="ECO:0000256" key="8">
    <source>
        <dbReference type="RuleBase" id="RU363090"/>
    </source>
</evidence>
<keyword evidence="2 8" id="KW-0808">Transferase</keyword>
<dbReference type="GO" id="GO:0051765">
    <property type="term" value="F:inositol tetrakisphosphate kinase activity"/>
    <property type="evidence" value="ECO:0007669"/>
    <property type="project" value="TreeGrafter"/>
</dbReference>
<evidence type="ECO:0000256" key="9">
    <source>
        <dbReference type="SAM" id="MobiDB-lite"/>
    </source>
</evidence>
<comment type="similarity">
    <text evidence="1 8">Belongs to the inositol phosphokinase (IPK) family.</text>
</comment>
<dbReference type="EC" id="2.7.1.140" evidence="8"/>
<dbReference type="GO" id="GO:0032958">
    <property type="term" value="P:inositol phosphate biosynthetic process"/>
    <property type="evidence" value="ECO:0007669"/>
    <property type="project" value="InterPro"/>
</dbReference>
<comment type="catalytic activity">
    <reaction evidence="7 8">
        <text>1D-myo-inositol 1,3,4,6-tetrakisphosphate + ATP = 1D-myo-inositol 1,3,4,5,6-pentakisphosphate + ADP + H(+)</text>
        <dbReference type="Rhea" id="RHEA:12717"/>
        <dbReference type="ChEBI" id="CHEBI:15378"/>
        <dbReference type="ChEBI" id="CHEBI:30616"/>
        <dbReference type="ChEBI" id="CHEBI:57660"/>
        <dbReference type="ChEBI" id="CHEBI:57733"/>
        <dbReference type="ChEBI" id="CHEBI:456216"/>
        <dbReference type="EC" id="2.7.1.140"/>
    </reaction>
</comment>
<dbReference type="PANTHER" id="PTHR12400">
    <property type="entry name" value="INOSITOL POLYPHOSPHATE KINASE"/>
    <property type="match status" value="1"/>
</dbReference>
<comment type="caution">
    <text evidence="10">The sequence shown here is derived from an EMBL/GenBank/DDBJ whole genome shotgun (WGS) entry which is preliminary data.</text>
</comment>
<evidence type="ECO:0000313" key="11">
    <source>
        <dbReference type="Proteomes" id="UP001237642"/>
    </source>
</evidence>
<dbReference type="InterPro" id="IPR005522">
    <property type="entry name" value="IPK"/>
</dbReference>
<keyword evidence="5 8" id="KW-0067">ATP-binding</keyword>
<dbReference type="PANTHER" id="PTHR12400:SF51">
    <property type="entry name" value="INOSITOL POLYPHOSPHATE MULTIKINASE"/>
    <property type="match status" value="1"/>
</dbReference>
<evidence type="ECO:0000256" key="2">
    <source>
        <dbReference type="ARBA" id="ARBA00022679"/>
    </source>
</evidence>
<evidence type="ECO:0000256" key="3">
    <source>
        <dbReference type="ARBA" id="ARBA00022741"/>
    </source>
</evidence>
<proteinExistence type="inferred from homology"/>
<dbReference type="GO" id="GO:0008440">
    <property type="term" value="F:inositol-1,4,5-trisphosphate 3-kinase activity"/>
    <property type="evidence" value="ECO:0007669"/>
    <property type="project" value="TreeGrafter"/>
</dbReference>
<keyword evidence="11" id="KW-1185">Reference proteome</keyword>
<reference evidence="10" key="1">
    <citation type="submission" date="2023-02" db="EMBL/GenBank/DDBJ databases">
        <title>Genome of toxic invasive species Heracleum sosnowskyi carries increased number of genes despite the absence of recent whole-genome duplications.</title>
        <authorList>
            <person name="Schelkunov M."/>
            <person name="Shtratnikova V."/>
            <person name="Makarenko M."/>
            <person name="Klepikova A."/>
            <person name="Omelchenko D."/>
            <person name="Novikova G."/>
            <person name="Obukhova E."/>
            <person name="Bogdanov V."/>
            <person name="Penin A."/>
            <person name="Logacheva M."/>
        </authorList>
    </citation>
    <scope>NUCLEOTIDE SEQUENCE</scope>
    <source>
        <strain evidence="10">Hsosn_3</strain>
        <tissue evidence="10">Leaf</tissue>
    </source>
</reference>
<dbReference type="InterPro" id="IPR038286">
    <property type="entry name" value="IPK_sf"/>
</dbReference>
<dbReference type="GO" id="GO:0005524">
    <property type="term" value="F:ATP binding"/>
    <property type="evidence" value="ECO:0007669"/>
    <property type="project" value="UniProtKB-KW"/>
</dbReference>
<dbReference type="EC" id="2.7.1.151" evidence="8"/>
<feature type="compositionally biased region" description="Basic and acidic residues" evidence="9">
    <location>
        <begin position="1"/>
        <end position="16"/>
    </location>
</feature>
<comment type="catalytic activity">
    <reaction evidence="6 8">
        <text>1D-myo-inositol 1,4,5-trisphosphate + 2 ATP = 1D-myo-inositol 1,3,4,5,6-pentakisphosphate + 2 ADP + 2 H(+)</text>
        <dbReference type="Rhea" id="RHEA:32359"/>
        <dbReference type="ChEBI" id="CHEBI:15378"/>
        <dbReference type="ChEBI" id="CHEBI:30616"/>
        <dbReference type="ChEBI" id="CHEBI:57733"/>
        <dbReference type="ChEBI" id="CHEBI:203600"/>
        <dbReference type="ChEBI" id="CHEBI:456216"/>
        <dbReference type="EC" id="2.7.1.151"/>
    </reaction>
</comment>
<organism evidence="10 11">
    <name type="scientific">Heracleum sosnowskyi</name>
    <dbReference type="NCBI Taxonomy" id="360622"/>
    <lineage>
        <taxon>Eukaryota</taxon>
        <taxon>Viridiplantae</taxon>
        <taxon>Streptophyta</taxon>
        <taxon>Embryophyta</taxon>
        <taxon>Tracheophyta</taxon>
        <taxon>Spermatophyta</taxon>
        <taxon>Magnoliopsida</taxon>
        <taxon>eudicotyledons</taxon>
        <taxon>Gunneridae</taxon>
        <taxon>Pentapetalae</taxon>
        <taxon>asterids</taxon>
        <taxon>campanulids</taxon>
        <taxon>Apiales</taxon>
        <taxon>Apiaceae</taxon>
        <taxon>Apioideae</taxon>
        <taxon>apioid superclade</taxon>
        <taxon>Tordylieae</taxon>
        <taxon>Tordyliinae</taxon>
        <taxon>Heracleum</taxon>
    </lineage>
</organism>
<feature type="region of interest" description="Disordered" evidence="9">
    <location>
        <begin position="1"/>
        <end position="21"/>
    </location>
</feature>
<gene>
    <name evidence="10" type="ORF">POM88_051315</name>
</gene>
<reference evidence="10" key="2">
    <citation type="submission" date="2023-05" db="EMBL/GenBank/DDBJ databases">
        <authorList>
            <person name="Schelkunov M.I."/>
        </authorList>
    </citation>
    <scope>NUCLEOTIDE SEQUENCE</scope>
    <source>
        <strain evidence="10">Hsosn_3</strain>
        <tissue evidence="10">Leaf</tissue>
    </source>
</reference>
<accession>A0AAD8H077</accession>
<evidence type="ECO:0000256" key="6">
    <source>
        <dbReference type="ARBA" id="ARBA00036164"/>
    </source>
</evidence>
<dbReference type="Pfam" id="PF03770">
    <property type="entry name" value="IPK"/>
    <property type="match status" value="1"/>
</dbReference>
<comment type="function">
    <text evidence="8">Inositol phosphate kinase with a broad substrate specificity.</text>
</comment>
<evidence type="ECO:0000256" key="1">
    <source>
        <dbReference type="ARBA" id="ARBA00007374"/>
    </source>
</evidence>
<dbReference type="EMBL" id="JAUIZM010000011">
    <property type="protein sequence ID" value="KAK1358059.1"/>
    <property type="molecule type" value="Genomic_DNA"/>
</dbReference>
<dbReference type="Proteomes" id="UP001237642">
    <property type="component" value="Unassembled WGS sequence"/>
</dbReference>
<dbReference type="GO" id="GO:0005634">
    <property type="term" value="C:nucleus"/>
    <property type="evidence" value="ECO:0007669"/>
    <property type="project" value="TreeGrafter"/>
</dbReference>
<dbReference type="Gene3D" id="3.30.470.160">
    <property type="entry name" value="Inositol polyphosphate kinase"/>
    <property type="match status" value="1"/>
</dbReference>
<evidence type="ECO:0000256" key="4">
    <source>
        <dbReference type="ARBA" id="ARBA00022777"/>
    </source>
</evidence>
<name>A0AAD8H077_9APIA</name>
<sequence>MLKASDHQVAGHEATDGKLGPVVDESGRFYKPLQSGERGLKEVAFYEALRSNKTFPDHIRSFFPIYYGTKHLEVSNGSGMHPHLILQDLNSTQVNPSIMDIKMGCRTWPPESSEDYVQKCLQKDRGSTSLPIGFRISGLEVFGSKESGLWKPDKKYIQSLSVDDVRLVLRKFVSSNASADLSVHPDCSLASVVYDGPNGILAQLLELKAWFEEQTLFHFYSCSILFMYEKGSGLEGQNCKAKVKLIDFAHVLDGCGVIDHNFLGGLCSLINFIKGIIVPPNA</sequence>
<evidence type="ECO:0000256" key="5">
    <source>
        <dbReference type="ARBA" id="ARBA00022840"/>
    </source>
</evidence>
<dbReference type="GO" id="GO:0005737">
    <property type="term" value="C:cytoplasm"/>
    <property type="evidence" value="ECO:0007669"/>
    <property type="project" value="TreeGrafter"/>
</dbReference>
<evidence type="ECO:0000256" key="7">
    <source>
        <dbReference type="ARBA" id="ARBA00036525"/>
    </source>
</evidence>
<keyword evidence="3 8" id="KW-0547">Nucleotide-binding</keyword>
<keyword evidence="4 8" id="KW-0418">Kinase</keyword>
<protein>
    <recommendedName>
        <fullName evidence="8">Inositol polyphosphate multikinase</fullName>
        <ecNumber evidence="8">2.7.1.140</ecNumber>
        <ecNumber evidence="8">2.7.1.151</ecNumber>
    </recommendedName>
</protein>
<evidence type="ECO:0000313" key="10">
    <source>
        <dbReference type="EMBL" id="KAK1358059.1"/>
    </source>
</evidence>
<dbReference type="AlphaFoldDB" id="A0AAD8H077"/>